<reference evidence="4 5" key="1">
    <citation type="submission" date="2024-02" db="EMBL/GenBank/DDBJ databases">
        <title>Herpetosiphon gulosus NBRC 112829.</title>
        <authorList>
            <person name="Ichikawa N."/>
            <person name="Katano-Makiyama Y."/>
            <person name="Hidaka K."/>
        </authorList>
    </citation>
    <scope>NUCLEOTIDE SEQUENCE [LARGE SCALE GENOMIC DNA]</scope>
    <source>
        <strain evidence="4 5">NBRC 112829</strain>
    </source>
</reference>
<protein>
    <submittedName>
        <fullName evidence="4">Regulator of RpoS</fullName>
    </submittedName>
</protein>
<dbReference type="Gene3D" id="3.40.50.2300">
    <property type="match status" value="1"/>
</dbReference>
<name>A0ABP9X426_9CHLR</name>
<evidence type="ECO:0000256" key="1">
    <source>
        <dbReference type="ARBA" id="ARBA00022553"/>
    </source>
</evidence>
<evidence type="ECO:0000256" key="2">
    <source>
        <dbReference type="PROSITE-ProRule" id="PRU00169"/>
    </source>
</evidence>
<dbReference type="SMART" id="SM00448">
    <property type="entry name" value="REC"/>
    <property type="match status" value="1"/>
</dbReference>
<feature type="modified residue" description="4-aspartylphosphate" evidence="2">
    <location>
        <position position="51"/>
    </location>
</feature>
<feature type="domain" description="Response regulatory" evidence="3">
    <location>
        <begin position="3"/>
        <end position="115"/>
    </location>
</feature>
<evidence type="ECO:0000259" key="3">
    <source>
        <dbReference type="PROSITE" id="PS50110"/>
    </source>
</evidence>
<accession>A0ABP9X426</accession>
<dbReference type="PROSITE" id="PS50110">
    <property type="entry name" value="RESPONSE_REGULATORY"/>
    <property type="match status" value="1"/>
</dbReference>
<dbReference type="EMBL" id="BAABRU010000015">
    <property type="protein sequence ID" value="GAA5530144.1"/>
    <property type="molecule type" value="Genomic_DNA"/>
</dbReference>
<dbReference type="PANTHER" id="PTHR44591">
    <property type="entry name" value="STRESS RESPONSE REGULATOR PROTEIN 1"/>
    <property type="match status" value="1"/>
</dbReference>
<dbReference type="RefSeq" id="WP_345723738.1">
    <property type="nucleotide sequence ID" value="NZ_BAABRU010000015.1"/>
</dbReference>
<dbReference type="SUPFAM" id="SSF52172">
    <property type="entry name" value="CheY-like"/>
    <property type="match status" value="1"/>
</dbReference>
<dbReference type="Proteomes" id="UP001428290">
    <property type="component" value="Unassembled WGS sequence"/>
</dbReference>
<dbReference type="PANTHER" id="PTHR44591:SF3">
    <property type="entry name" value="RESPONSE REGULATORY DOMAIN-CONTAINING PROTEIN"/>
    <property type="match status" value="1"/>
</dbReference>
<dbReference type="InterPro" id="IPR001789">
    <property type="entry name" value="Sig_transdc_resp-reg_receiver"/>
</dbReference>
<evidence type="ECO:0000313" key="5">
    <source>
        <dbReference type="Proteomes" id="UP001428290"/>
    </source>
</evidence>
<sequence>MPTILAVDDDTTVCALIRHFLGADYTILTASSVSQALLLLETSIPDLLLIDELLPDMRGHEFCQSLEHNPRLRQIPRIMMSASTHYIVAGTPNVLMYIRKPFRREQLLMAVSDVLGE</sequence>
<organism evidence="4 5">
    <name type="scientific">Herpetosiphon gulosus</name>
    <dbReference type="NCBI Taxonomy" id="1973496"/>
    <lineage>
        <taxon>Bacteria</taxon>
        <taxon>Bacillati</taxon>
        <taxon>Chloroflexota</taxon>
        <taxon>Chloroflexia</taxon>
        <taxon>Herpetosiphonales</taxon>
        <taxon>Herpetosiphonaceae</taxon>
        <taxon>Herpetosiphon</taxon>
    </lineage>
</organism>
<comment type="caution">
    <text evidence="4">The sequence shown here is derived from an EMBL/GenBank/DDBJ whole genome shotgun (WGS) entry which is preliminary data.</text>
</comment>
<gene>
    <name evidence="4" type="primary">rssB_6</name>
    <name evidence="4" type="ORF">Hgul01_03962</name>
</gene>
<dbReference type="InterPro" id="IPR050595">
    <property type="entry name" value="Bact_response_regulator"/>
</dbReference>
<keyword evidence="5" id="KW-1185">Reference proteome</keyword>
<keyword evidence="1 2" id="KW-0597">Phosphoprotein</keyword>
<proteinExistence type="predicted"/>
<evidence type="ECO:0000313" key="4">
    <source>
        <dbReference type="EMBL" id="GAA5530144.1"/>
    </source>
</evidence>
<dbReference type="Pfam" id="PF00072">
    <property type="entry name" value="Response_reg"/>
    <property type="match status" value="1"/>
</dbReference>
<dbReference type="InterPro" id="IPR011006">
    <property type="entry name" value="CheY-like_superfamily"/>
</dbReference>